<reference evidence="1" key="1">
    <citation type="submission" date="2020-08" db="EMBL/GenBank/DDBJ databases">
        <title>Multicomponent nature underlies the extraordinary mechanical properties of spider dragline silk.</title>
        <authorList>
            <person name="Kono N."/>
            <person name="Nakamura H."/>
            <person name="Mori M."/>
            <person name="Yoshida Y."/>
            <person name="Ohtoshi R."/>
            <person name="Malay A.D."/>
            <person name="Moran D.A.P."/>
            <person name="Tomita M."/>
            <person name="Numata K."/>
            <person name="Arakawa K."/>
        </authorList>
    </citation>
    <scope>NUCLEOTIDE SEQUENCE</scope>
</reference>
<dbReference type="AlphaFoldDB" id="A0A8X6VYE9"/>
<dbReference type="EMBL" id="BMAU01021370">
    <property type="protein sequence ID" value="GFY24863.1"/>
    <property type="molecule type" value="Genomic_DNA"/>
</dbReference>
<comment type="caution">
    <text evidence="1">The sequence shown here is derived from an EMBL/GenBank/DDBJ whole genome shotgun (WGS) entry which is preliminary data.</text>
</comment>
<name>A0A8X6VYE9_TRICX</name>
<keyword evidence="2" id="KW-1185">Reference proteome</keyword>
<accession>A0A8X6VYE9</accession>
<dbReference type="Proteomes" id="UP000887159">
    <property type="component" value="Unassembled WGS sequence"/>
</dbReference>
<organism evidence="1 2">
    <name type="scientific">Trichonephila clavipes</name>
    <name type="common">Golden silk orbweaver</name>
    <name type="synonym">Nephila clavipes</name>
    <dbReference type="NCBI Taxonomy" id="2585209"/>
    <lineage>
        <taxon>Eukaryota</taxon>
        <taxon>Metazoa</taxon>
        <taxon>Ecdysozoa</taxon>
        <taxon>Arthropoda</taxon>
        <taxon>Chelicerata</taxon>
        <taxon>Arachnida</taxon>
        <taxon>Araneae</taxon>
        <taxon>Araneomorphae</taxon>
        <taxon>Entelegynae</taxon>
        <taxon>Araneoidea</taxon>
        <taxon>Nephilidae</taxon>
        <taxon>Trichonephila</taxon>
    </lineage>
</organism>
<protein>
    <submittedName>
        <fullName evidence="1">Uncharacterized protein</fullName>
    </submittedName>
</protein>
<sequence>MDMDRRMVPNGFYERVTLMSCTDESGRLRTVQETYLEDVILDYVHETLGTSTRFVASRLHVHQPTVWRVLLLDCW</sequence>
<proteinExistence type="predicted"/>
<evidence type="ECO:0000313" key="1">
    <source>
        <dbReference type="EMBL" id="GFY24863.1"/>
    </source>
</evidence>
<evidence type="ECO:0000313" key="2">
    <source>
        <dbReference type="Proteomes" id="UP000887159"/>
    </source>
</evidence>
<gene>
    <name evidence="1" type="ORF">TNCV_2690541</name>
</gene>